<name>A0ABT2CYP6_9BURK</name>
<sequence length="292" mass="33113">MRDHSHHSVDNSEFCALCGQPLHAPEPHYDRKGSKRTGLVVTIVLHLLLVAIYLLQPKTFLKRVAGGGQPEIMYIAPLPGKAKPKPQEQAPKKVHTPKKSAPERVQVQRLPNTITIPNEKPVETTKVEPKKEQPQEVDMQAYIEARRKQRGARSPVDNTGESEEARANRQALANVASVNKSANDDKNDTGGVFSVTDKTFSSATVKFRGWNPNFKRRWLTQVTVELGGERDIETAIVKKMIELIRKEKKGDFEWESHRLNKVVTLSARPEDTQQLMDFLYKEMFKDYTPPRS</sequence>
<evidence type="ECO:0000313" key="4">
    <source>
        <dbReference type="Proteomes" id="UP001204621"/>
    </source>
</evidence>
<keyword evidence="2" id="KW-0472">Membrane</keyword>
<keyword evidence="4" id="KW-1185">Reference proteome</keyword>
<keyword evidence="2" id="KW-0812">Transmembrane</keyword>
<evidence type="ECO:0000256" key="1">
    <source>
        <dbReference type="SAM" id="MobiDB-lite"/>
    </source>
</evidence>
<evidence type="ECO:0008006" key="5">
    <source>
        <dbReference type="Google" id="ProtNLM"/>
    </source>
</evidence>
<evidence type="ECO:0000256" key="2">
    <source>
        <dbReference type="SAM" id="Phobius"/>
    </source>
</evidence>
<organism evidence="3 4">
    <name type="scientific">Massilia terrae</name>
    <dbReference type="NCBI Taxonomy" id="1811224"/>
    <lineage>
        <taxon>Bacteria</taxon>
        <taxon>Pseudomonadati</taxon>
        <taxon>Pseudomonadota</taxon>
        <taxon>Betaproteobacteria</taxon>
        <taxon>Burkholderiales</taxon>
        <taxon>Oxalobacteraceae</taxon>
        <taxon>Telluria group</taxon>
        <taxon>Massilia</taxon>
    </lineage>
</organism>
<feature type="region of interest" description="Disordered" evidence="1">
    <location>
        <begin position="80"/>
        <end position="102"/>
    </location>
</feature>
<proteinExistence type="predicted"/>
<gene>
    <name evidence="3" type="ORF">NX778_11475</name>
</gene>
<keyword evidence="2" id="KW-1133">Transmembrane helix</keyword>
<feature type="transmembrane region" description="Helical" evidence="2">
    <location>
        <begin position="37"/>
        <end position="55"/>
    </location>
</feature>
<protein>
    <recommendedName>
        <fullName evidence="5">Zinc ribbon domain-containing protein</fullName>
    </recommendedName>
</protein>
<reference evidence="3 4" key="1">
    <citation type="submission" date="2022-08" db="EMBL/GenBank/DDBJ databases">
        <title>Reclassification of Massilia species as members of the genera Telluria, Duganella, Pseudoduganella, Mokoshia gen. nov. and Zemynaea gen. nov. using orthogonal and non-orthogonal genome-based approaches.</title>
        <authorList>
            <person name="Bowman J.P."/>
        </authorList>
    </citation>
    <scope>NUCLEOTIDE SEQUENCE [LARGE SCALE GENOMIC DNA]</scope>
    <source>
        <strain evidence="3 4">JCM 31606</strain>
    </source>
</reference>
<dbReference type="EMBL" id="JANUGU010000003">
    <property type="protein sequence ID" value="MCS0658686.1"/>
    <property type="molecule type" value="Genomic_DNA"/>
</dbReference>
<feature type="region of interest" description="Disordered" evidence="1">
    <location>
        <begin position="146"/>
        <end position="168"/>
    </location>
</feature>
<evidence type="ECO:0000313" key="3">
    <source>
        <dbReference type="EMBL" id="MCS0658686.1"/>
    </source>
</evidence>
<comment type="caution">
    <text evidence="3">The sequence shown here is derived from an EMBL/GenBank/DDBJ whole genome shotgun (WGS) entry which is preliminary data.</text>
</comment>
<accession>A0ABT2CYP6</accession>
<dbReference type="RefSeq" id="WP_258811880.1">
    <property type="nucleotide sequence ID" value="NZ_JANUGU010000003.1"/>
</dbReference>
<dbReference type="Proteomes" id="UP001204621">
    <property type="component" value="Unassembled WGS sequence"/>
</dbReference>